<name>A0A9X1PH00_9BACT</name>
<evidence type="ECO:0000313" key="2">
    <source>
        <dbReference type="Proteomes" id="UP001139000"/>
    </source>
</evidence>
<dbReference type="AlphaFoldDB" id="A0A9X1PH00"/>
<dbReference type="Proteomes" id="UP001139000">
    <property type="component" value="Unassembled WGS sequence"/>
</dbReference>
<organism evidence="1 2">
    <name type="scientific">Dyadobacter chenwenxiniae</name>
    <dbReference type="NCBI Taxonomy" id="2906456"/>
    <lineage>
        <taxon>Bacteria</taxon>
        <taxon>Pseudomonadati</taxon>
        <taxon>Bacteroidota</taxon>
        <taxon>Cytophagia</taxon>
        <taxon>Cytophagales</taxon>
        <taxon>Spirosomataceae</taxon>
        <taxon>Dyadobacter</taxon>
    </lineage>
</organism>
<gene>
    <name evidence="1" type="ORF">LXM26_03680</name>
</gene>
<sequence length="340" mass="39303">MKPQVDVGIAFYGKPYQTIVTIKSLIQHSGQYIDKIYISRERRQPHNDYIGIFKVVDYFRNDPNVRLVIHYPYHHLGLGVIDLQRAKNDTSWRQSIMYQYALETTKKNYLCIMHNDMLFHDDMIGIMLQQMTTGPENLIGIGSIGQCWSCPAGSDWANKCNPHVYEDFVPTYQEAMEITEAYATPRQQIQKNVISGGRVHIMPECRLNEYCAMINVKSYRRETIPDGDIGCYGGNWGGVDNATVWSHDVYQKGYRFKHLRLEDYTRHAPFDSTSSGTQANDNRDLYLRSEANAREYIENNYGPIKFSGYVQFANSVDSIKRNAWLTIIHTYGYLKGLVKK</sequence>
<proteinExistence type="predicted"/>
<dbReference type="RefSeq" id="WP_234653428.1">
    <property type="nucleotide sequence ID" value="NZ_CP094997.1"/>
</dbReference>
<keyword evidence="2" id="KW-1185">Reference proteome</keyword>
<evidence type="ECO:0000313" key="1">
    <source>
        <dbReference type="EMBL" id="MCF0060578.1"/>
    </source>
</evidence>
<reference evidence="1" key="1">
    <citation type="submission" date="2021-12" db="EMBL/GenBank/DDBJ databases">
        <title>Novel species in genus Dyadobacter.</title>
        <authorList>
            <person name="Ma C."/>
        </authorList>
    </citation>
    <scope>NUCLEOTIDE SEQUENCE</scope>
    <source>
        <strain evidence="1">LJ419</strain>
    </source>
</reference>
<dbReference type="EMBL" id="JAJTTC010000001">
    <property type="protein sequence ID" value="MCF0060578.1"/>
    <property type="molecule type" value="Genomic_DNA"/>
</dbReference>
<protein>
    <submittedName>
        <fullName evidence="1">Uncharacterized protein</fullName>
    </submittedName>
</protein>
<comment type="caution">
    <text evidence="1">The sequence shown here is derived from an EMBL/GenBank/DDBJ whole genome shotgun (WGS) entry which is preliminary data.</text>
</comment>
<accession>A0A9X1PH00</accession>